<name>A0A272ER09_9RHOO</name>
<dbReference type="Pfam" id="PF00990">
    <property type="entry name" value="GGDEF"/>
    <property type="match status" value="1"/>
</dbReference>
<dbReference type="InterPro" id="IPR029787">
    <property type="entry name" value="Nucleotide_cyclase"/>
</dbReference>
<dbReference type="InterPro" id="IPR043128">
    <property type="entry name" value="Rev_trsase/Diguanyl_cyclase"/>
</dbReference>
<dbReference type="InterPro" id="IPR000160">
    <property type="entry name" value="GGDEF_dom"/>
</dbReference>
<dbReference type="EMBL" id="MDUX01000041">
    <property type="protein sequence ID" value="KAF7598655.1"/>
    <property type="molecule type" value="Genomic_DNA"/>
</dbReference>
<dbReference type="GO" id="GO:0000160">
    <property type="term" value="P:phosphorelay signal transduction system"/>
    <property type="evidence" value="ECO:0007669"/>
    <property type="project" value="InterPro"/>
</dbReference>
<dbReference type="SUPFAM" id="SSF55073">
    <property type="entry name" value="Nucleotide cyclase"/>
    <property type="match status" value="1"/>
</dbReference>
<gene>
    <name evidence="5" type="ORF">BGI27_11960</name>
    <name evidence="6" type="ORF">CGU29_11040</name>
</gene>
<keyword evidence="8" id="KW-1185">Reference proteome</keyword>
<dbReference type="InterPro" id="IPR050706">
    <property type="entry name" value="Cyclic-di-GMP_PDE-like"/>
</dbReference>
<evidence type="ECO:0000259" key="4">
    <source>
        <dbReference type="PROSITE" id="PS50887"/>
    </source>
</evidence>
<dbReference type="CDD" id="cd01948">
    <property type="entry name" value="EAL"/>
    <property type="match status" value="1"/>
</dbReference>
<feature type="domain" description="Response regulatory" evidence="2">
    <location>
        <begin position="41"/>
        <end position="165"/>
    </location>
</feature>
<dbReference type="InterPro" id="IPR011006">
    <property type="entry name" value="CheY-like_superfamily"/>
</dbReference>
<feature type="domain" description="EAL" evidence="3">
    <location>
        <begin position="498"/>
        <end position="753"/>
    </location>
</feature>
<dbReference type="PANTHER" id="PTHR33121">
    <property type="entry name" value="CYCLIC DI-GMP PHOSPHODIESTERASE PDEF"/>
    <property type="match status" value="1"/>
</dbReference>
<evidence type="ECO:0000313" key="7">
    <source>
        <dbReference type="Proteomes" id="UP000216107"/>
    </source>
</evidence>
<dbReference type="PROSITE" id="PS50887">
    <property type="entry name" value="GGDEF"/>
    <property type="match status" value="1"/>
</dbReference>
<dbReference type="InterPro" id="IPR021800">
    <property type="entry name" value="DUF3369"/>
</dbReference>
<dbReference type="InterPro" id="IPR001789">
    <property type="entry name" value="Sig_transdc_resp-reg_receiver"/>
</dbReference>
<dbReference type="PROSITE" id="PS50883">
    <property type="entry name" value="EAL"/>
    <property type="match status" value="1"/>
</dbReference>
<dbReference type="Gene3D" id="3.20.20.450">
    <property type="entry name" value="EAL domain"/>
    <property type="match status" value="1"/>
</dbReference>
<dbReference type="PROSITE" id="PS50110">
    <property type="entry name" value="RESPONSE_REGULATORY"/>
    <property type="match status" value="1"/>
</dbReference>
<evidence type="ECO:0000313" key="6">
    <source>
        <dbReference type="EMBL" id="PAS92545.1"/>
    </source>
</evidence>
<dbReference type="Gene3D" id="3.40.50.2300">
    <property type="match status" value="1"/>
</dbReference>
<protein>
    <recommendedName>
        <fullName evidence="9">Diguanylate cyclase</fullName>
    </recommendedName>
</protein>
<evidence type="ECO:0000259" key="2">
    <source>
        <dbReference type="PROSITE" id="PS50110"/>
    </source>
</evidence>
<reference evidence="5 8" key="1">
    <citation type="submission" date="2016-08" db="EMBL/GenBank/DDBJ databases">
        <title>Candidatus Dactylopiibacterium carminicum genome sequence.</title>
        <authorList>
            <person name="Ramirez-Puebla S.T."/>
            <person name="Ormeno-Orrillo E."/>
            <person name="Vera-Ponce De Leon A."/>
            <person name="Luis L."/>
            <person name="Sanchez-Flores A."/>
            <person name="Monica R."/>
            <person name="Martinez-Romero E."/>
        </authorList>
    </citation>
    <scope>NUCLEOTIDE SEQUENCE [LARGE SCALE GENOMIC DNA]</scope>
    <source>
        <strain evidence="5">END1</strain>
    </source>
</reference>
<dbReference type="SUPFAM" id="SSF141868">
    <property type="entry name" value="EAL domain-like"/>
    <property type="match status" value="1"/>
</dbReference>
<dbReference type="Proteomes" id="UP000216107">
    <property type="component" value="Unassembled WGS sequence"/>
</dbReference>
<dbReference type="PANTHER" id="PTHR33121:SF70">
    <property type="entry name" value="SIGNALING PROTEIN YKOW"/>
    <property type="match status" value="1"/>
</dbReference>
<dbReference type="SUPFAM" id="SSF52172">
    <property type="entry name" value="CheY-like"/>
    <property type="match status" value="1"/>
</dbReference>
<dbReference type="SMART" id="SM00052">
    <property type="entry name" value="EAL"/>
    <property type="match status" value="1"/>
</dbReference>
<dbReference type="Pfam" id="PF00563">
    <property type="entry name" value="EAL"/>
    <property type="match status" value="1"/>
</dbReference>
<dbReference type="RefSeq" id="WP_095525111.1">
    <property type="nucleotide sequence ID" value="NZ_MDUX01000041.1"/>
</dbReference>
<evidence type="ECO:0000259" key="3">
    <source>
        <dbReference type="PROSITE" id="PS50883"/>
    </source>
</evidence>
<keyword evidence="1" id="KW-0597">Phosphoprotein</keyword>
<feature type="modified residue" description="4-aspartylphosphate" evidence="1">
    <location>
        <position position="96"/>
    </location>
</feature>
<feature type="domain" description="GGDEF" evidence="4">
    <location>
        <begin position="362"/>
        <end position="489"/>
    </location>
</feature>
<accession>A0A272ER09</accession>
<dbReference type="Pfam" id="PF11849">
    <property type="entry name" value="DUF3369"/>
    <property type="match status" value="1"/>
</dbReference>
<evidence type="ECO:0008006" key="9">
    <source>
        <dbReference type="Google" id="ProtNLM"/>
    </source>
</evidence>
<dbReference type="InterPro" id="IPR035919">
    <property type="entry name" value="EAL_sf"/>
</dbReference>
<dbReference type="Proteomes" id="UP000623509">
    <property type="component" value="Unassembled WGS sequence"/>
</dbReference>
<dbReference type="AlphaFoldDB" id="A0A272ER09"/>
<reference evidence="6 7" key="2">
    <citation type="submission" date="2017-07" db="EMBL/GenBank/DDBJ databases">
        <title>Candidatus Dactylopiibacterium carminicum, a nitrogen-fixing symbiont of the cochineal insect Dactylopius coccus and Dactylopius opuntiae (Hemiptera: Coccoidea: Dactylopiidae).</title>
        <authorList>
            <person name="Vera A."/>
        </authorList>
    </citation>
    <scope>NUCLEOTIDE SEQUENCE [LARGE SCALE GENOMIC DNA]</scope>
    <source>
        <strain evidence="6 7">NFDCM</strain>
    </source>
</reference>
<dbReference type="NCBIfam" id="TIGR00254">
    <property type="entry name" value="GGDEF"/>
    <property type="match status" value="1"/>
</dbReference>
<dbReference type="CDD" id="cd01949">
    <property type="entry name" value="GGDEF"/>
    <property type="match status" value="1"/>
</dbReference>
<dbReference type="InterPro" id="IPR001633">
    <property type="entry name" value="EAL_dom"/>
</dbReference>
<dbReference type="EMBL" id="NMRN01000035">
    <property type="protein sequence ID" value="PAS92545.1"/>
    <property type="molecule type" value="Genomic_DNA"/>
</dbReference>
<comment type="caution">
    <text evidence="6">The sequence shown here is derived from an EMBL/GenBank/DDBJ whole genome shotgun (WGS) entry which is preliminary data.</text>
</comment>
<evidence type="ECO:0000313" key="8">
    <source>
        <dbReference type="Proteomes" id="UP000623509"/>
    </source>
</evidence>
<proteinExistence type="predicted"/>
<organism evidence="6 7">
    <name type="scientific">Candidatus Dactylopiibacterium carminicum</name>
    <dbReference type="NCBI Taxonomy" id="857335"/>
    <lineage>
        <taxon>Bacteria</taxon>
        <taxon>Pseudomonadati</taxon>
        <taxon>Pseudomonadota</taxon>
        <taxon>Betaproteobacteria</taxon>
        <taxon>Rhodocyclales</taxon>
        <taxon>Rhodocyclaceae</taxon>
        <taxon>Candidatus Dactylopiibacterium</taxon>
    </lineage>
</organism>
<dbReference type="GO" id="GO:0071111">
    <property type="term" value="F:cyclic-guanylate-specific phosphodiesterase activity"/>
    <property type="evidence" value="ECO:0007669"/>
    <property type="project" value="InterPro"/>
</dbReference>
<dbReference type="Gene3D" id="3.30.70.270">
    <property type="match status" value="1"/>
</dbReference>
<evidence type="ECO:0000313" key="5">
    <source>
        <dbReference type="EMBL" id="KAF7598655.1"/>
    </source>
</evidence>
<dbReference type="SMART" id="SM00267">
    <property type="entry name" value="GGDEF"/>
    <property type="match status" value="1"/>
</dbReference>
<evidence type="ECO:0000256" key="1">
    <source>
        <dbReference type="PROSITE-ProRule" id="PRU00169"/>
    </source>
</evidence>
<sequence length="756" mass="83461">MDSEQEASSAEITGDDLLRFAEERTDELSIAGPPVVSAPWRILITDDDEEVHRATTFALRGLTIDGRPLQLLHASSATEAEALLRAERGIAVVMLDVVMETEDAGLRLVSVIRDEIGLKSLRIVLRTGQPGYAPELDVIRRYDINDYRTKSELSQTRLVTTLTAAVRAWEQLETVAAANRGMNAVARSSNTIFRAREMEGFSRLLVERLESLLEESLSVLICVAASEISPQPPDSMSVVLSTGVYASRQGMLIDKGLDAELLRGIRRCAAVRACIFEPGRFFIWLGSGKREAVVVAELARPLRSVEQKLLEVFSASLAVSFENVDLIERLDFYAYHDPLTRLANRTRFLAEVDQDLFAHQGGSRCLAVADIVRFSDVNDALGHQCGDSLLTGVAKRLRATLGATVILARVSGDTFAVFGPENAIDPAGLQAAFQQPFFVHGHSLAVQLRIGLARVADCRGNAAELLRSATLALNRARQSEGGSFSLFSAQLSEDVQTRVSMLHNLRAAIDFKRGLSLHYQPVMDVESDRLWGVEALLRWRNDFGEQVAPRRFIPLAERTGMIHELGLWVLEQALERIAVWSRQFGQNLNVAINVSAVQLRAPDFVARLRCVLEFSDIVPERLVLDLNEAVCRESAEVMLHQLQSLRALGVKLAMDDFGTGTSSLRQLLELPLDMLKLDSGFVADVELSASLRAPAASVLSLARLRGLTAVAEGVETQGQARALREMGYRLMQGFHYAEPMPSEQFEHWLRARMPAD</sequence>
<dbReference type="OrthoDB" id="9813903at2"/>